<dbReference type="GO" id="GO:0016757">
    <property type="term" value="F:glycosyltransferase activity"/>
    <property type="evidence" value="ECO:0007669"/>
    <property type="project" value="InterPro"/>
</dbReference>
<dbReference type="Proteomes" id="UP000229756">
    <property type="component" value="Unassembled WGS sequence"/>
</dbReference>
<dbReference type="SUPFAM" id="SSF53756">
    <property type="entry name" value="UDP-Glycosyltransferase/glycogen phosphorylase"/>
    <property type="match status" value="1"/>
</dbReference>
<dbReference type="Pfam" id="PF00534">
    <property type="entry name" value="Glycos_transf_1"/>
    <property type="match status" value="1"/>
</dbReference>
<dbReference type="PANTHER" id="PTHR45947">
    <property type="entry name" value="SULFOQUINOVOSYL TRANSFERASE SQD2"/>
    <property type="match status" value="1"/>
</dbReference>
<evidence type="ECO:0000259" key="2">
    <source>
        <dbReference type="Pfam" id="PF13439"/>
    </source>
</evidence>
<dbReference type="EMBL" id="PFSJ01000006">
    <property type="protein sequence ID" value="PJC23920.1"/>
    <property type="molecule type" value="Genomic_DNA"/>
</dbReference>
<dbReference type="Pfam" id="PF13439">
    <property type="entry name" value="Glyco_transf_4"/>
    <property type="match status" value="1"/>
</dbReference>
<name>A0A2M8EMG4_UNCKA</name>
<dbReference type="PANTHER" id="PTHR45947:SF3">
    <property type="entry name" value="SULFOQUINOVOSYL TRANSFERASE SQD2"/>
    <property type="match status" value="1"/>
</dbReference>
<feature type="domain" description="Glycosyltransferase subfamily 4-like N-terminal" evidence="2">
    <location>
        <begin position="31"/>
        <end position="182"/>
    </location>
</feature>
<sequence length="372" mass="42724">MKIAVIHDYLDVYGGAEVLANAIFEVFPDADVYTAKYNKQLLNSLGIFKGAKIFFPNWAKYIPKKLLVLFLPFYFENLDLSKYDLVISSTAHFAKGVKTNKNQLHISYIHTPPRFLYGYESSTKNRNAWYMKILLWPIDLYLRYKDQQFANRPDYLLCNSKEVQNRIKRIYKRDATVIYPFVQIGVAPEKKGLPLLFKYDNPPYLIVSRLESYKNIDLTINVCGKNNIRLKIAGDGSEMENLKKLASKYKTVKMFGLVSEEMKSALYQTCKAVVCSAKNEDFGISAIEPMAYGKPVVAVNRGGYLETVIENKTGVFFDDLTEESLLEAIKKIDAIKWDSGEIKKHALSFTKEKFQRNIKNFVEGKLIPFHNS</sequence>
<dbReference type="Gene3D" id="3.40.50.2000">
    <property type="entry name" value="Glycogen Phosphorylase B"/>
    <property type="match status" value="2"/>
</dbReference>
<accession>A0A2M8EMG4</accession>
<dbReference type="InterPro" id="IPR028098">
    <property type="entry name" value="Glyco_trans_4-like_N"/>
</dbReference>
<feature type="domain" description="Glycosyl transferase family 1" evidence="1">
    <location>
        <begin position="200"/>
        <end position="332"/>
    </location>
</feature>
<dbReference type="AlphaFoldDB" id="A0A2M8EMG4"/>
<dbReference type="InterPro" id="IPR050194">
    <property type="entry name" value="Glycosyltransferase_grp1"/>
</dbReference>
<gene>
    <name evidence="3" type="ORF">CO058_00695</name>
</gene>
<organism evidence="3 4">
    <name type="scientific">candidate division WWE3 bacterium CG_4_9_14_0_2_um_filter_35_11</name>
    <dbReference type="NCBI Taxonomy" id="1975077"/>
    <lineage>
        <taxon>Bacteria</taxon>
        <taxon>Katanobacteria</taxon>
    </lineage>
</organism>
<dbReference type="InterPro" id="IPR001296">
    <property type="entry name" value="Glyco_trans_1"/>
</dbReference>
<proteinExistence type="predicted"/>
<evidence type="ECO:0000259" key="1">
    <source>
        <dbReference type="Pfam" id="PF00534"/>
    </source>
</evidence>
<evidence type="ECO:0000313" key="3">
    <source>
        <dbReference type="EMBL" id="PJC23920.1"/>
    </source>
</evidence>
<protein>
    <recommendedName>
        <fullName evidence="5">Glycosyl transferase family 1 domain-containing protein</fullName>
    </recommendedName>
</protein>
<evidence type="ECO:0000313" key="4">
    <source>
        <dbReference type="Proteomes" id="UP000229756"/>
    </source>
</evidence>
<evidence type="ECO:0008006" key="5">
    <source>
        <dbReference type="Google" id="ProtNLM"/>
    </source>
</evidence>
<reference evidence="4" key="1">
    <citation type="submission" date="2017-09" db="EMBL/GenBank/DDBJ databases">
        <title>Depth-based differentiation of microbial function through sediment-hosted aquifers and enrichment of novel symbionts in the deep terrestrial subsurface.</title>
        <authorList>
            <person name="Probst A.J."/>
            <person name="Ladd B."/>
            <person name="Jarett J.K."/>
            <person name="Geller-Mcgrath D.E."/>
            <person name="Sieber C.M.K."/>
            <person name="Emerson J.B."/>
            <person name="Anantharaman K."/>
            <person name="Thomas B.C."/>
            <person name="Malmstrom R."/>
            <person name="Stieglmeier M."/>
            <person name="Klingl A."/>
            <person name="Woyke T."/>
            <person name="Ryan C.M."/>
            <person name="Banfield J.F."/>
        </authorList>
    </citation>
    <scope>NUCLEOTIDE SEQUENCE [LARGE SCALE GENOMIC DNA]</scope>
</reference>
<comment type="caution">
    <text evidence="3">The sequence shown here is derived from an EMBL/GenBank/DDBJ whole genome shotgun (WGS) entry which is preliminary data.</text>
</comment>